<protein>
    <recommendedName>
        <fullName evidence="3">Flagellar protein</fullName>
    </recommendedName>
</protein>
<evidence type="ECO:0000313" key="1">
    <source>
        <dbReference type="EMBL" id="OEH86761.1"/>
    </source>
</evidence>
<sequence>MSYDICGICERFYPKDGKDYCPDCRDKDQNEFNILRDYVKQNYNAKVFEASNATGIPINTIMRFVRERRIHLTGGDSGSITFRDK</sequence>
<proteinExistence type="predicted"/>
<evidence type="ECO:0008006" key="3">
    <source>
        <dbReference type="Google" id="ProtNLM"/>
    </source>
</evidence>
<gene>
    <name evidence="1" type="ORF">BHU72_00355</name>
</gene>
<dbReference type="RefSeq" id="WP_069700638.1">
    <property type="nucleotide sequence ID" value="NZ_MJAT01000001.1"/>
</dbReference>
<evidence type="ECO:0000313" key="2">
    <source>
        <dbReference type="Proteomes" id="UP000095255"/>
    </source>
</evidence>
<dbReference type="EMBL" id="MJAT01000001">
    <property type="protein sequence ID" value="OEH86761.1"/>
    <property type="molecule type" value="Genomic_DNA"/>
</dbReference>
<organism evidence="1 2">
    <name type="scientific">Desulfuribacillus stibiiarsenatis</name>
    <dbReference type="NCBI Taxonomy" id="1390249"/>
    <lineage>
        <taxon>Bacteria</taxon>
        <taxon>Bacillati</taxon>
        <taxon>Bacillota</taxon>
        <taxon>Desulfuribacillia</taxon>
        <taxon>Desulfuribacillales</taxon>
        <taxon>Desulfuribacillaceae</taxon>
        <taxon>Desulfuribacillus</taxon>
    </lineage>
</organism>
<name>A0A1E5L9F5_9FIRM</name>
<dbReference type="Proteomes" id="UP000095255">
    <property type="component" value="Unassembled WGS sequence"/>
</dbReference>
<dbReference type="OrthoDB" id="1707905at2"/>
<dbReference type="AlphaFoldDB" id="A0A1E5L9F5"/>
<comment type="caution">
    <text evidence="1">The sequence shown here is derived from an EMBL/GenBank/DDBJ whole genome shotgun (WGS) entry which is preliminary data.</text>
</comment>
<reference evidence="1 2" key="1">
    <citation type="submission" date="2016-09" db="EMBL/GenBank/DDBJ databases">
        <title>Desulfuribacillus arsenicus sp. nov., an obligately anaerobic, dissimilatory arsenic- and antimonate-reducing bacterium isolated from anoxic sediments.</title>
        <authorList>
            <person name="Abin C.A."/>
            <person name="Hollibaugh J.T."/>
        </authorList>
    </citation>
    <scope>NUCLEOTIDE SEQUENCE [LARGE SCALE GENOMIC DNA]</scope>
    <source>
        <strain evidence="1 2">MLFW-2</strain>
    </source>
</reference>
<dbReference type="STRING" id="1390249.BHU72_00355"/>
<keyword evidence="2" id="KW-1185">Reference proteome</keyword>
<accession>A0A1E5L9F5</accession>